<keyword evidence="1" id="KW-0813">Transport</keyword>
<evidence type="ECO:0000256" key="8">
    <source>
        <dbReference type="SAM" id="SignalP"/>
    </source>
</evidence>
<dbReference type="STRING" id="34690.A0A182TI89"/>
<evidence type="ECO:0000256" key="1">
    <source>
        <dbReference type="ARBA" id="ARBA00022448"/>
    </source>
</evidence>
<dbReference type="PROSITE" id="PS50929">
    <property type="entry name" value="ABC_TM1F"/>
    <property type="match status" value="1"/>
</dbReference>
<dbReference type="InterPro" id="IPR050173">
    <property type="entry name" value="ABC_transporter_C-like"/>
</dbReference>
<reference evidence="10" key="2">
    <citation type="submission" date="2020-05" db="UniProtKB">
        <authorList>
            <consortium name="EnsemblMetazoa"/>
        </authorList>
    </citation>
    <scope>IDENTIFICATION</scope>
    <source>
        <strain evidence="10">CM1001059</strain>
    </source>
</reference>
<dbReference type="GO" id="GO:0005524">
    <property type="term" value="F:ATP binding"/>
    <property type="evidence" value="ECO:0007669"/>
    <property type="project" value="UniProtKB-KW"/>
</dbReference>
<dbReference type="GO" id="GO:0016020">
    <property type="term" value="C:membrane"/>
    <property type="evidence" value="ECO:0007669"/>
    <property type="project" value="InterPro"/>
</dbReference>
<keyword evidence="8" id="KW-0732">Signal</keyword>
<evidence type="ECO:0000256" key="3">
    <source>
        <dbReference type="ARBA" id="ARBA00022741"/>
    </source>
</evidence>
<keyword evidence="6 7" id="KW-0472">Membrane</keyword>
<feature type="transmembrane region" description="Helical" evidence="7">
    <location>
        <begin position="51"/>
        <end position="72"/>
    </location>
</feature>
<name>A0A182TI89_9DIPT</name>
<evidence type="ECO:0000313" key="11">
    <source>
        <dbReference type="Proteomes" id="UP000075902"/>
    </source>
</evidence>
<keyword evidence="2 7" id="KW-0812">Transmembrane</keyword>
<accession>A0A182TI89</accession>
<dbReference type="VEuPathDB" id="VectorBase:AMEC002773"/>
<feature type="signal peptide" evidence="8">
    <location>
        <begin position="1"/>
        <end position="21"/>
    </location>
</feature>
<protein>
    <recommendedName>
        <fullName evidence="9">ABC transmembrane type-1 domain-containing protein</fullName>
    </recommendedName>
</protein>
<organism evidence="10 11">
    <name type="scientific">Anopheles melas</name>
    <dbReference type="NCBI Taxonomy" id="34690"/>
    <lineage>
        <taxon>Eukaryota</taxon>
        <taxon>Metazoa</taxon>
        <taxon>Ecdysozoa</taxon>
        <taxon>Arthropoda</taxon>
        <taxon>Hexapoda</taxon>
        <taxon>Insecta</taxon>
        <taxon>Pterygota</taxon>
        <taxon>Neoptera</taxon>
        <taxon>Endopterygota</taxon>
        <taxon>Diptera</taxon>
        <taxon>Nematocera</taxon>
        <taxon>Culicoidea</taxon>
        <taxon>Culicidae</taxon>
        <taxon>Anophelinae</taxon>
        <taxon>Anopheles</taxon>
    </lineage>
</organism>
<dbReference type="Proteomes" id="UP000075902">
    <property type="component" value="Unassembled WGS sequence"/>
</dbReference>
<sequence length="140" mass="15852">MTLKIMMIMMVMMMAQTIVQQQSLTVMALEAPTEAASSIAVVMYLLYRQLGISTVIGSVVCIVTMTPLQLLIGKLMAANSKKVSECTDERLRRINEVLLGIKLIKLNAWETVFKDKISQARQQELRHLDLDSIYWTLMSK</sequence>
<dbReference type="PANTHER" id="PTHR24223">
    <property type="entry name" value="ATP-BINDING CASSETTE SUB-FAMILY C"/>
    <property type="match status" value="1"/>
</dbReference>
<feature type="domain" description="ABC transmembrane type-1" evidence="9">
    <location>
        <begin position="22"/>
        <end position="126"/>
    </location>
</feature>
<dbReference type="Pfam" id="PF00664">
    <property type="entry name" value="ABC_membrane"/>
    <property type="match status" value="1"/>
</dbReference>
<keyword evidence="4" id="KW-0067">ATP-binding</keyword>
<evidence type="ECO:0000256" key="4">
    <source>
        <dbReference type="ARBA" id="ARBA00022840"/>
    </source>
</evidence>
<evidence type="ECO:0000256" key="2">
    <source>
        <dbReference type="ARBA" id="ARBA00022692"/>
    </source>
</evidence>
<keyword evidence="3" id="KW-0547">Nucleotide-binding</keyword>
<keyword evidence="5 7" id="KW-1133">Transmembrane helix</keyword>
<dbReference type="InterPro" id="IPR036640">
    <property type="entry name" value="ABC1_TM_sf"/>
</dbReference>
<dbReference type="EnsemblMetazoa" id="AMEC002773-RA">
    <property type="protein sequence ID" value="AMEC002773-PA"/>
    <property type="gene ID" value="AMEC002773"/>
</dbReference>
<dbReference type="GO" id="GO:0140359">
    <property type="term" value="F:ABC-type transporter activity"/>
    <property type="evidence" value="ECO:0007669"/>
    <property type="project" value="InterPro"/>
</dbReference>
<dbReference type="AlphaFoldDB" id="A0A182TI89"/>
<evidence type="ECO:0000256" key="6">
    <source>
        <dbReference type="ARBA" id="ARBA00023136"/>
    </source>
</evidence>
<proteinExistence type="predicted"/>
<evidence type="ECO:0000313" key="10">
    <source>
        <dbReference type="EnsemblMetazoa" id="AMEC002773-PA"/>
    </source>
</evidence>
<dbReference type="InterPro" id="IPR011527">
    <property type="entry name" value="ABC1_TM_dom"/>
</dbReference>
<keyword evidence="11" id="KW-1185">Reference proteome</keyword>
<reference evidence="11" key="1">
    <citation type="submission" date="2014-01" db="EMBL/GenBank/DDBJ databases">
        <title>The Genome Sequence of Anopheles melas CM1001059_A (V2).</title>
        <authorList>
            <consortium name="The Broad Institute Genomics Platform"/>
            <person name="Neafsey D.E."/>
            <person name="Besansky N."/>
            <person name="Howell P."/>
            <person name="Walton C."/>
            <person name="Young S.K."/>
            <person name="Zeng Q."/>
            <person name="Gargeya S."/>
            <person name="Fitzgerald M."/>
            <person name="Haas B."/>
            <person name="Abouelleil A."/>
            <person name="Allen A.W."/>
            <person name="Alvarado L."/>
            <person name="Arachchi H.M."/>
            <person name="Berlin A.M."/>
            <person name="Chapman S.B."/>
            <person name="Gainer-Dewar J."/>
            <person name="Goldberg J."/>
            <person name="Griggs A."/>
            <person name="Gujja S."/>
            <person name="Hansen M."/>
            <person name="Howarth C."/>
            <person name="Imamovic A."/>
            <person name="Ireland A."/>
            <person name="Larimer J."/>
            <person name="McCowan C."/>
            <person name="Murphy C."/>
            <person name="Pearson M."/>
            <person name="Poon T.W."/>
            <person name="Priest M."/>
            <person name="Roberts A."/>
            <person name="Saif S."/>
            <person name="Shea T."/>
            <person name="Sisk P."/>
            <person name="Sykes S."/>
            <person name="Wortman J."/>
            <person name="Nusbaum C."/>
            <person name="Birren B."/>
        </authorList>
    </citation>
    <scope>NUCLEOTIDE SEQUENCE [LARGE SCALE GENOMIC DNA]</scope>
    <source>
        <strain evidence="11">CM1001059</strain>
    </source>
</reference>
<evidence type="ECO:0000256" key="5">
    <source>
        <dbReference type="ARBA" id="ARBA00022989"/>
    </source>
</evidence>
<feature type="chain" id="PRO_5008136874" description="ABC transmembrane type-1 domain-containing protein" evidence="8">
    <location>
        <begin position="22"/>
        <end position="140"/>
    </location>
</feature>
<evidence type="ECO:0000256" key="7">
    <source>
        <dbReference type="SAM" id="Phobius"/>
    </source>
</evidence>
<dbReference type="SUPFAM" id="SSF90123">
    <property type="entry name" value="ABC transporter transmembrane region"/>
    <property type="match status" value="1"/>
</dbReference>
<dbReference type="PANTHER" id="PTHR24223:SF461">
    <property type="entry name" value="ATP-BINDING CASSETTE SUB-FAMILY C MEMBER SUR"/>
    <property type="match status" value="1"/>
</dbReference>
<evidence type="ECO:0000259" key="9">
    <source>
        <dbReference type="PROSITE" id="PS50929"/>
    </source>
</evidence>
<dbReference type="Gene3D" id="1.20.1560.10">
    <property type="entry name" value="ABC transporter type 1, transmembrane domain"/>
    <property type="match status" value="1"/>
</dbReference>